<keyword evidence="3" id="KW-1185">Reference proteome</keyword>
<protein>
    <recommendedName>
        <fullName evidence="4">Winged helix DNA-binding domain-containing protein</fullName>
    </recommendedName>
</protein>
<evidence type="ECO:0008006" key="4">
    <source>
        <dbReference type="Google" id="ProtNLM"/>
    </source>
</evidence>
<dbReference type="AlphaFoldDB" id="A0A839XKU5"/>
<dbReference type="EMBL" id="JACIBS010000001">
    <property type="protein sequence ID" value="MBB3662459.1"/>
    <property type="molecule type" value="Genomic_DNA"/>
</dbReference>
<reference evidence="2 3" key="1">
    <citation type="submission" date="2020-08" db="EMBL/GenBank/DDBJ databases">
        <title>Sequencing the genomes of 1000 actinobacteria strains.</title>
        <authorList>
            <person name="Klenk H.-P."/>
        </authorList>
    </citation>
    <scope>NUCLEOTIDE SEQUENCE [LARGE SCALE GENOMIC DNA]</scope>
    <source>
        <strain evidence="2 3">DSM 45267</strain>
    </source>
</reference>
<evidence type="ECO:0000313" key="3">
    <source>
        <dbReference type="Proteomes" id="UP000564573"/>
    </source>
</evidence>
<evidence type="ECO:0000313" key="2">
    <source>
        <dbReference type="EMBL" id="MBB3662459.1"/>
    </source>
</evidence>
<name>A0A839XKU5_9PSEU</name>
<feature type="region of interest" description="Disordered" evidence="1">
    <location>
        <begin position="1"/>
        <end position="35"/>
    </location>
</feature>
<sequence length="140" mass="15671">MSTQHDDAQAELFAVDTPAPAAPKRRGNIRPTRRPAQMLAVKPHVAREVLAEVAERRFGIVDQTDRVARIDADCGVTQASEEDIVHHLITQDYVELCPMRDTFTGHTARWSRPVSPLRLTKRGRNLLDRWSALAPVGDGR</sequence>
<dbReference type="RefSeq" id="WP_183780360.1">
    <property type="nucleotide sequence ID" value="NZ_JACIBS010000001.1"/>
</dbReference>
<comment type="caution">
    <text evidence="2">The sequence shown here is derived from an EMBL/GenBank/DDBJ whole genome shotgun (WGS) entry which is preliminary data.</text>
</comment>
<organism evidence="2 3">
    <name type="scientific">Prauserella sediminis</name>
    <dbReference type="NCBI Taxonomy" id="577680"/>
    <lineage>
        <taxon>Bacteria</taxon>
        <taxon>Bacillati</taxon>
        <taxon>Actinomycetota</taxon>
        <taxon>Actinomycetes</taxon>
        <taxon>Pseudonocardiales</taxon>
        <taxon>Pseudonocardiaceae</taxon>
        <taxon>Prauserella</taxon>
        <taxon>Prauserella salsuginis group</taxon>
    </lineage>
</organism>
<gene>
    <name evidence="2" type="ORF">FB384_001363</name>
</gene>
<evidence type="ECO:0000256" key="1">
    <source>
        <dbReference type="SAM" id="MobiDB-lite"/>
    </source>
</evidence>
<dbReference type="Proteomes" id="UP000564573">
    <property type="component" value="Unassembled WGS sequence"/>
</dbReference>
<feature type="compositionally biased region" description="Basic residues" evidence="1">
    <location>
        <begin position="23"/>
        <end position="33"/>
    </location>
</feature>
<proteinExistence type="predicted"/>
<accession>A0A839XKU5</accession>